<dbReference type="SUPFAM" id="SSF82679">
    <property type="entry name" value="N-utilization substance G protein NusG, N-terminal domain"/>
    <property type="match status" value="1"/>
</dbReference>
<dbReference type="InterPro" id="IPR036735">
    <property type="entry name" value="NGN_dom_sf"/>
</dbReference>
<evidence type="ECO:0000313" key="6">
    <source>
        <dbReference type="Proteomes" id="UP000078507"/>
    </source>
</evidence>
<protein>
    <submittedName>
        <fullName evidence="5">Transcription antiterminator NusG</fullName>
    </submittedName>
</protein>
<evidence type="ECO:0000256" key="2">
    <source>
        <dbReference type="ARBA" id="ARBA00023015"/>
    </source>
</evidence>
<feature type="domain" description="NusG-like N-terminal" evidence="4">
    <location>
        <begin position="33"/>
        <end position="132"/>
    </location>
</feature>
<dbReference type="InterPro" id="IPR008991">
    <property type="entry name" value="Translation_prot_SH3-like_sf"/>
</dbReference>
<dbReference type="GO" id="GO:0006354">
    <property type="term" value="P:DNA-templated transcription elongation"/>
    <property type="evidence" value="ECO:0007669"/>
    <property type="project" value="InterPro"/>
</dbReference>
<dbReference type="EMBL" id="LNQB01000083">
    <property type="protein sequence ID" value="OAP42023.1"/>
    <property type="molecule type" value="Genomic_DNA"/>
</dbReference>
<evidence type="ECO:0000313" key="5">
    <source>
        <dbReference type="EMBL" id="OAP42023.1"/>
    </source>
</evidence>
<dbReference type="Pfam" id="PF02357">
    <property type="entry name" value="NusG"/>
    <property type="match status" value="1"/>
</dbReference>
<dbReference type="PANTHER" id="PTHR30265:SF4">
    <property type="entry name" value="KOW MOTIF FAMILY PROTEIN, EXPRESSED"/>
    <property type="match status" value="1"/>
</dbReference>
<dbReference type="Gene3D" id="3.30.70.940">
    <property type="entry name" value="NusG, N-terminal domain"/>
    <property type="match status" value="1"/>
</dbReference>
<sequence length="197" mass="22518">MRPHVNLGVMMRREDLQQGAVFERPDGVQAAGDARWYVVQTHQRCENLAAMHLSSQNFRTYLPRRRRTIRHAHSIRTVCSAYFDCYLFVSLDIRQQRWSPINSTVGVRRLVMSEHAPLPVPHGVVESLLAATDDEGFLHPKELLEPGQKIRVTNGPFTDQLGTLDYVGRSGAVRILIDIMNRAVPIYIDRDKFLIVT</sequence>
<proteinExistence type="predicted"/>
<dbReference type="STRING" id="36856.ATB98_06330"/>
<dbReference type="InterPro" id="IPR043425">
    <property type="entry name" value="NusG-like"/>
</dbReference>
<dbReference type="PANTHER" id="PTHR30265">
    <property type="entry name" value="RHO-INTERACTING TRANSCRIPTION TERMINATION FACTOR NUSG"/>
    <property type="match status" value="1"/>
</dbReference>
<dbReference type="GO" id="GO:0031564">
    <property type="term" value="P:transcription antitermination"/>
    <property type="evidence" value="ECO:0007669"/>
    <property type="project" value="UniProtKB-KW"/>
</dbReference>
<accession>A0A178Y4T0</accession>
<keyword evidence="1" id="KW-0889">Transcription antitermination</keyword>
<evidence type="ECO:0000256" key="3">
    <source>
        <dbReference type="ARBA" id="ARBA00023163"/>
    </source>
</evidence>
<comment type="caution">
    <text evidence="5">The sequence shown here is derived from an EMBL/GenBank/DDBJ whole genome shotgun (WGS) entry which is preliminary data.</text>
</comment>
<dbReference type="SMART" id="SM00738">
    <property type="entry name" value="NGN"/>
    <property type="match status" value="1"/>
</dbReference>
<dbReference type="AlphaFoldDB" id="A0A178Y4T0"/>
<keyword evidence="3" id="KW-0804">Transcription</keyword>
<name>A0A178Y4T0_SINSA</name>
<organism evidence="5 6">
    <name type="scientific">Sinorhizobium saheli</name>
    <dbReference type="NCBI Taxonomy" id="36856"/>
    <lineage>
        <taxon>Bacteria</taxon>
        <taxon>Pseudomonadati</taxon>
        <taxon>Pseudomonadota</taxon>
        <taxon>Alphaproteobacteria</taxon>
        <taxon>Hyphomicrobiales</taxon>
        <taxon>Rhizobiaceae</taxon>
        <taxon>Sinorhizobium/Ensifer group</taxon>
        <taxon>Sinorhizobium</taxon>
    </lineage>
</organism>
<evidence type="ECO:0000256" key="1">
    <source>
        <dbReference type="ARBA" id="ARBA00022814"/>
    </source>
</evidence>
<keyword evidence="6" id="KW-1185">Reference proteome</keyword>
<dbReference type="Proteomes" id="UP000078507">
    <property type="component" value="Unassembled WGS sequence"/>
</dbReference>
<dbReference type="InterPro" id="IPR006645">
    <property type="entry name" value="NGN-like_dom"/>
</dbReference>
<evidence type="ECO:0000259" key="4">
    <source>
        <dbReference type="SMART" id="SM00738"/>
    </source>
</evidence>
<keyword evidence="2" id="KW-0805">Transcription regulation</keyword>
<reference evidence="5 6" key="1">
    <citation type="submission" date="2015-11" db="EMBL/GenBank/DDBJ databases">
        <title>Ensifer anhuiense sp. nov., an effective nitrogen fixation bacterium with Glycine soja.</title>
        <authorList>
            <person name="Yan H."/>
            <person name="Chen W."/>
        </authorList>
    </citation>
    <scope>NUCLEOTIDE SEQUENCE [LARGE SCALE GENOMIC DNA]</scope>
    <source>
        <strain evidence="5 6">LMG 7837</strain>
    </source>
</reference>
<gene>
    <name evidence="5" type="ORF">ATB98_06330</name>
</gene>
<dbReference type="SUPFAM" id="SSF50104">
    <property type="entry name" value="Translation proteins SH3-like domain"/>
    <property type="match status" value="1"/>
</dbReference>